<proteinExistence type="predicted"/>
<protein>
    <submittedName>
        <fullName evidence="1">Uncharacterized protein</fullName>
    </submittedName>
</protein>
<gene>
    <name evidence="1" type="ORF">L6452_15927</name>
</gene>
<reference evidence="1 2" key="2">
    <citation type="journal article" date="2022" name="Mol. Ecol. Resour.">
        <title>The genomes of chicory, endive, great burdock and yacon provide insights into Asteraceae paleo-polyploidization history and plant inulin production.</title>
        <authorList>
            <person name="Fan W."/>
            <person name="Wang S."/>
            <person name="Wang H."/>
            <person name="Wang A."/>
            <person name="Jiang F."/>
            <person name="Liu H."/>
            <person name="Zhao H."/>
            <person name="Xu D."/>
            <person name="Zhang Y."/>
        </authorList>
    </citation>
    <scope>NUCLEOTIDE SEQUENCE [LARGE SCALE GENOMIC DNA]</scope>
    <source>
        <strain evidence="2">cv. Niubang</strain>
    </source>
</reference>
<evidence type="ECO:0000313" key="2">
    <source>
        <dbReference type="Proteomes" id="UP001055879"/>
    </source>
</evidence>
<dbReference type="EMBL" id="CM042050">
    <property type="protein sequence ID" value="KAI3736388.1"/>
    <property type="molecule type" value="Genomic_DNA"/>
</dbReference>
<organism evidence="1 2">
    <name type="scientific">Arctium lappa</name>
    <name type="common">Greater burdock</name>
    <name type="synonym">Lappa major</name>
    <dbReference type="NCBI Taxonomy" id="4217"/>
    <lineage>
        <taxon>Eukaryota</taxon>
        <taxon>Viridiplantae</taxon>
        <taxon>Streptophyta</taxon>
        <taxon>Embryophyta</taxon>
        <taxon>Tracheophyta</taxon>
        <taxon>Spermatophyta</taxon>
        <taxon>Magnoliopsida</taxon>
        <taxon>eudicotyledons</taxon>
        <taxon>Gunneridae</taxon>
        <taxon>Pentapetalae</taxon>
        <taxon>asterids</taxon>
        <taxon>campanulids</taxon>
        <taxon>Asterales</taxon>
        <taxon>Asteraceae</taxon>
        <taxon>Carduoideae</taxon>
        <taxon>Cardueae</taxon>
        <taxon>Arctiinae</taxon>
        <taxon>Arctium</taxon>
    </lineage>
</organism>
<evidence type="ECO:0000313" key="1">
    <source>
        <dbReference type="EMBL" id="KAI3736388.1"/>
    </source>
</evidence>
<name>A0ACB9CPW5_ARCLA</name>
<keyword evidence="2" id="KW-1185">Reference proteome</keyword>
<dbReference type="Proteomes" id="UP001055879">
    <property type="component" value="Linkage Group LG04"/>
</dbReference>
<comment type="caution">
    <text evidence="1">The sequence shown here is derived from an EMBL/GenBank/DDBJ whole genome shotgun (WGS) entry which is preliminary data.</text>
</comment>
<reference evidence="2" key="1">
    <citation type="journal article" date="2022" name="Mol. Ecol. Resour.">
        <title>The genomes of chicory, endive, great burdock and yacon provide insights into Asteraceae palaeo-polyploidization history and plant inulin production.</title>
        <authorList>
            <person name="Fan W."/>
            <person name="Wang S."/>
            <person name="Wang H."/>
            <person name="Wang A."/>
            <person name="Jiang F."/>
            <person name="Liu H."/>
            <person name="Zhao H."/>
            <person name="Xu D."/>
            <person name="Zhang Y."/>
        </authorList>
    </citation>
    <scope>NUCLEOTIDE SEQUENCE [LARGE SCALE GENOMIC DNA]</scope>
    <source>
        <strain evidence="2">cv. Niubang</strain>
    </source>
</reference>
<sequence length="278" mass="32232">MMVVFQPQEAKDERFFLKIDSTPLSSQLRHDILYQQRRVFTNEDISNDYTRFPTRTTRSLLCFHADISSFEVIARSFVLLRVLDLQQCRLHDIPQGLALLVHLRNLVNVAKRDVIGDVKACKVHDLVRELCLQKAKEERFFLKIDSPPLSSQLCEVIIGVSITSPLKWDACEQQFRQLKLLTFENLYIKHWEASSTSFPCLKRLALWHCQDLEEIPLEIGEIATLELIEIHNLSNKVVESVKRIQQEQHDVGNDELNITISGMDLSFYLSQYEGSESE</sequence>
<accession>A0ACB9CPW5</accession>